<dbReference type="EMBL" id="BAAAKW010000008">
    <property type="protein sequence ID" value="GAA1207645.1"/>
    <property type="molecule type" value="Genomic_DNA"/>
</dbReference>
<dbReference type="RefSeq" id="WP_343922642.1">
    <property type="nucleotide sequence ID" value="NZ_BAAAKW010000008.1"/>
</dbReference>
<sequence>MDQTAPANPVNQPGVEPDGGESPDPHRTRLRLDISYDGTEFFGWGKQPVLRTVQGTIEDALSVIFRRFGVIPTLVVAGRTDAGVHASGQVAHLDLTEAQLHSLDRPRRGNLRGKRYDGPASLARRINGIAGLEADIHVSKSEIAADGFDARFSPLWRRYEYRIADNESPRDPRYRNHTVWYPATLDIDAMNVAAKELLGLHDWAAYCKPREGASTVRWLEHFSWRRNEEGIIVAEVRADAFCHSMVRSLVGAGVFVGQGKLEISRPGEIRDERSKGSEYKVMPAKGLTLVEVGYPADDGLAARAELTRSHRAPMD</sequence>
<dbReference type="Gene3D" id="3.30.70.660">
    <property type="entry name" value="Pseudouridine synthase I, catalytic domain, C-terminal subdomain"/>
    <property type="match status" value="1"/>
</dbReference>
<dbReference type="HAMAP" id="MF_00171">
    <property type="entry name" value="TruA"/>
    <property type="match status" value="1"/>
</dbReference>
<dbReference type="InterPro" id="IPR020097">
    <property type="entry name" value="PsdUridine_synth_TruA_a/b_dom"/>
</dbReference>
<evidence type="ECO:0000313" key="8">
    <source>
        <dbReference type="EMBL" id="GAA1207645.1"/>
    </source>
</evidence>
<keyword evidence="9" id="KW-1185">Reference proteome</keyword>
<gene>
    <name evidence="4 8" type="primary">truA</name>
    <name evidence="8" type="ORF">GCM10009655_03480</name>
</gene>
<accession>A0ABP4G7N1</accession>
<dbReference type="Gene3D" id="3.30.70.580">
    <property type="entry name" value="Pseudouridine synthase I, catalytic domain, N-terminal subdomain"/>
    <property type="match status" value="1"/>
</dbReference>
<proteinExistence type="inferred from homology"/>
<feature type="domain" description="Pseudouridine synthase I TruA alpha/beta" evidence="7">
    <location>
        <begin position="193"/>
        <end position="295"/>
    </location>
</feature>
<comment type="caution">
    <text evidence="4">Lacks conserved residue(s) required for the propagation of feature annotation.</text>
</comment>
<keyword evidence="3 4" id="KW-0413">Isomerase</keyword>
<dbReference type="Proteomes" id="UP001500943">
    <property type="component" value="Unassembled WGS sequence"/>
</dbReference>
<evidence type="ECO:0000256" key="6">
    <source>
        <dbReference type="SAM" id="MobiDB-lite"/>
    </source>
</evidence>
<evidence type="ECO:0000256" key="1">
    <source>
        <dbReference type="ARBA" id="ARBA00009375"/>
    </source>
</evidence>
<organism evidence="8 9">
    <name type="scientific">Rhodoglobus aureus</name>
    <dbReference type="NCBI Taxonomy" id="191497"/>
    <lineage>
        <taxon>Bacteria</taxon>
        <taxon>Bacillati</taxon>
        <taxon>Actinomycetota</taxon>
        <taxon>Actinomycetes</taxon>
        <taxon>Micrococcales</taxon>
        <taxon>Microbacteriaceae</taxon>
        <taxon>Rhodoglobus</taxon>
    </lineage>
</organism>
<evidence type="ECO:0000313" key="9">
    <source>
        <dbReference type="Proteomes" id="UP001500943"/>
    </source>
</evidence>
<evidence type="ECO:0000256" key="2">
    <source>
        <dbReference type="ARBA" id="ARBA00022694"/>
    </source>
</evidence>
<keyword evidence="2 4" id="KW-0819">tRNA processing</keyword>
<comment type="caution">
    <text evidence="8">The sequence shown here is derived from an EMBL/GenBank/DDBJ whole genome shotgun (WGS) entry which is preliminary data.</text>
</comment>
<dbReference type="PANTHER" id="PTHR11142:SF0">
    <property type="entry name" value="TRNA PSEUDOURIDINE SYNTHASE-LIKE 1"/>
    <property type="match status" value="1"/>
</dbReference>
<feature type="compositionally biased region" description="Polar residues" evidence="6">
    <location>
        <begin position="1"/>
        <end position="11"/>
    </location>
</feature>
<evidence type="ECO:0000256" key="5">
    <source>
        <dbReference type="RuleBase" id="RU003792"/>
    </source>
</evidence>
<dbReference type="SUPFAM" id="SSF55120">
    <property type="entry name" value="Pseudouridine synthase"/>
    <property type="match status" value="1"/>
</dbReference>
<evidence type="ECO:0000259" key="7">
    <source>
        <dbReference type="Pfam" id="PF01416"/>
    </source>
</evidence>
<evidence type="ECO:0000256" key="3">
    <source>
        <dbReference type="ARBA" id="ARBA00023235"/>
    </source>
</evidence>
<dbReference type="InterPro" id="IPR020103">
    <property type="entry name" value="PsdUridine_synth_cat_dom_sf"/>
</dbReference>
<dbReference type="InterPro" id="IPR020094">
    <property type="entry name" value="TruA/RsuA/RluB/E/F_N"/>
</dbReference>
<comment type="function">
    <text evidence="4">Formation of pseudouridine at positions 38, 39 and 40 in the anticodon stem and loop of transfer RNAs.</text>
</comment>
<dbReference type="EC" id="5.4.99.12" evidence="4"/>
<dbReference type="InterPro" id="IPR020095">
    <property type="entry name" value="PsdUridine_synth_TruA_C"/>
</dbReference>
<name>A0ABP4G7N1_9MICO</name>
<dbReference type="CDD" id="cd02570">
    <property type="entry name" value="PseudoU_synth_EcTruA"/>
    <property type="match status" value="1"/>
</dbReference>
<feature type="region of interest" description="Disordered" evidence="6">
    <location>
        <begin position="1"/>
        <end position="26"/>
    </location>
</feature>
<reference evidence="9" key="1">
    <citation type="journal article" date="2019" name="Int. J. Syst. Evol. Microbiol.">
        <title>The Global Catalogue of Microorganisms (GCM) 10K type strain sequencing project: providing services to taxonomists for standard genome sequencing and annotation.</title>
        <authorList>
            <consortium name="The Broad Institute Genomics Platform"/>
            <consortium name="The Broad Institute Genome Sequencing Center for Infectious Disease"/>
            <person name="Wu L."/>
            <person name="Ma J."/>
        </authorList>
    </citation>
    <scope>NUCLEOTIDE SEQUENCE [LARGE SCALE GENOMIC DNA]</scope>
    <source>
        <strain evidence="9">JCM 12762</strain>
    </source>
</reference>
<feature type="active site" description="Nucleophile" evidence="4">
    <location>
        <position position="81"/>
    </location>
</feature>
<comment type="catalytic activity">
    <reaction evidence="4 5">
        <text>uridine(38/39/40) in tRNA = pseudouridine(38/39/40) in tRNA</text>
        <dbReference type="Rhea" id="RHEA:22376"/>
        <dbReference type="Rhea" id="RHEA-COMP:10085"/>
        <dbReference type="Rhea" id="RHEA-COMP:10087"/>
        <dbReference type="ChEBI" id="CHEBI:65314"/>
        <dbReference type="ChEBI" id="CHEBI:65315"/>
        <dbReference type="EC" id="5.4.99.12"/>
    </reaction>
</comment>
<feature type="binding site" evidence="4">
    <location>
        <position position="159"/>
    </location>
    <ligand>
        <name>substrate</name>
    </ligand>
</feature>
<dbReference type="PANTHER" id="PTHR11142">
    <property type="entry name" value="PSEUDOURIDYLATE SYNTHASE"/>
    <property type="match status" value="1"/>
</dbReference>
<dbReference type="InterPro" id="IPR001406">
    <property type="entry name" value="PsdUridine_synth_TruA"/>
</dbReference>
<protein>
    <recommendedName>
        <fullName evidence="4">tRNA pseudouridine synthase A</fullName>
        <ecNumber evidence="4">5.4.99.12</ecNumber>
    </recommendedName>
    <alternativeName>
        <fullName evidence="4">tRNA pseudouridine(38-40) synthase</fullName>
    </alternativeName>
    <alternativeName>
        <fullName evidence="4">tRNA pseudouridylate synthase I</fullName>
    </alternativeName>
    <alternativeName>
        <fullName evidence="4">tRNA-uridine isomerase I</fullName>
    </alternativeName>
</protein>
<comment type="subunit">
    <text evidence="4">Homodimer.</text>
</comment>
<evidence type="ECO:0000256" key="4">
    <source>
        <dbReference type="HAMAP-Rule" id="MF_00171"/>
    </source>
</evidence>
<comment type="similarity">
    <text evidence="1 4 5">Belongs to the tRNA pseudouridine synthase TruA family.</text>
</comment>
<dbReference type="Pfam" id="PF01416">
    <property type="entry name" value="PseudoU_synth_1"/>
    <property type="match status" value="1"/>
</dbReference>